<evidence type="ECO:0000313" key="8">
    <source>
        <dbReference type="Proteomes" id="UP000030693"/>
    </source>
</evidence>
<dbReference type="Pfam" id="PF04148">
    <property type="entry name" value="Erv26"/>
    <property type="match status" value="1"/>
</dbReference>
<feature type="transmembrane region" description="Helical" evidence="6">
    <location>
        <begin position="98"/>
        <end position="118"/>
    </location>
</feature>
<accession>A0A058ZCJ4</accession>
<feature type="transmembrane region" description="Helical" evidence="6">
    <location>
        <begin position="130"/>
        <end position="150"/>
    </location>
</feature>
<dbReference type="GO" id="GO:0006888">
    <property type="term" value="P:endoplasmic reticulum to Golgi vesicle-mediated transport"/>
    <property type="evidence" value="ECO:0007669"/>
    <property type="project" value="InterPro"/>
</dbReference>
<evidence type="ECO:0000256" key="2">
    <source>
        <dbReference type="ARBA" id="ARBA00008096"/>
    </source>
</evidence>
<keyword evidence="3 6" id="KW-0812">Transmembrane</keyword>
<dbReference type="PANTHER" id="PTHR13144:SF0">
    <property type="entry name" value="PROTEIN TEX261"/>
    <property type="match status" value="1"/>
</dbReference>
<organism evidence="7">
    <name type="scientific">Fonticula alba</name>
    <name type="common">Slime mold</name>
    <dbReference type="NCBI Taxonomy" id="691883"/>
    <lineage>
        <taxon>Eukaryota</taxon>
        <taxon>Rotosphaerida</taxon>
        <taxon>Fonticulaceae</taxon>
        <taxon>Fonticula</taxon>
    </lineage>
</organism>
<comment type="subcellular location">
    <subcellularLocation>
        <location evidence="1">Membrane</location>
        <topology evidence="1">Multi-pass membrane protein</topology>
    </subcellularLocation>
</comment>
<dbReference type="Proteomes" id="UP000030693">
    <property type="component" value="Unassembled WGS sequence"/>
</dbReference>
<comment type="similarity">
    <text evidence="2">Belongs to the SVP26 family.</text>
</comment>
<dbReference type="GO" id="GO:0005789">
    <property type="term" value="C:endoplasmic reticulum membrane"/>
    <property type="evidence" value="ECO:0007669"/>
    <property type="project" value="TreeGrafter"/>
</dbReference>
<sequence>MLVADVLVLIASGTGFALSTICLAGSFYYLSQLVEEHASLSKHIMGALTVLVGLLHALLWYYDGFPLSRTLFSLGCLVAYSALLLPEYPSVKLTSPKFLVSVALSLANFLSWLELFSGPFRDILSASHVVSFYSVCVWLVPLSYLLSISVDEYLLPSSMSAMELFNLAEFSAASATREAIDREVAAELKNATLLSHDGSLAIGGSIHSGNTLLHGPTPSRLLPLGAVVSQLLASIKPSAGAASPASSARAPVDLPQVVQ</sequence>
<evidence type="ECO:0000256" key="4">
    <source>
        <dbReference type="ARBA" id="ARBA00022989"/>
    </source>
</evidence>
<keyword evidence="4 6" id="KW-1133">Transmembrane helix</keyword>
<gene>
    <name evidence="7" type="ORF">H696_01072</name>
</gene>
<dbReference type="RefSeq" id="XP_009493231.1">
    <property type="nucleotide sequence ID" value="XM_009494956.1"/>
</dbReference>
<evidence type="ECO:0000256" key="3">
    <source>
        <dbReference type="ARBA" id="ARBA00022692"/>
    </source>
</evidence>
<reference evidence="7" key="1">
    <citation type="submission" date="2013-04" db="EMBL/GenBank/DDBJ databases">
        <title>The Genome Sequence of Fonticula alba ATCC 38817.</title>
        <authorList>
            <consortium name="The Broad Institute Genomics Platform"/>
            <person name="Russ C."/>
            <person name="Cuomo C."/>
            <person name="Burger G."/>
            <person name="Gray M.W."/>
            <person name="Holland P.W.H."/>
            <person name="King N."/>
            <person name="Lang F.B.F."/>
            <person name="Roger A.J."/>
            <person name="Ruiz-Trillo I."/>
            <person name="Brown M."/>
            <person name="Walker B."/>
            <person name="Young S."/>
            <person name="Zeng Q."/>
            <person name="Gargeya S."/>
            <person name="Fitzgerald M."/>
            <person name="Haas B."/>
            <person name="Abouelleil A."/>
            <person name="Allen A.W."/>
            <person name="Alvarado L."/>
            <person name="Arachchi H.M."/>
            <person name="Berlin A.M."/>
            <person name="Chapman S.B."/>
            <person name="Gainer-Dewar J."/>
            <person name="Goldberg J."/>
            <person name="Griggs A."/>
            <person name="Gujja S."/>
            <person name="Hansen M."/>
            <person name="Howarth C."/>
            <person name="Imamovic A."/>
            <person name="Ireland A."/>
            <person name="Larimer J."/>
            <person name="McCowan C."/>
            <person name="Murphy C."/>
            <person name="Pearson M."/>
            <person name="Poon T.W."/>
            <person name="Priest M."/>
            <person name="Roberts A."/>
            <person name="Saif S."/>
            <person name="Shea T."/>
            <person name="Sisk P."/>
            <person name="Sykes S."/>
            <person name="Wortman J."/>
            <person name="Nusbaum C."/>
            <person name="Birren B."/>
        </authorList>
    </citation>
    <scope>NUCLEOTIDE SEQUENCE [LARGE SCALE GENOMIC DNA]</scope>
    <source>
        <strain evidence="7">ATCC 38817</strain>
    </source>
</reference>
<protein>
    <recommendedName>
        <fullName evidence="9">Protein TEX261</fullName>
    </recommendedName>
</protein>
<evidence type="ECO:0000313" key="7">
    <source>
        <dbReference type="EMBL" id="KCV71653.1"/>
    </source>
</evidence>
<dbReference type="OrthoDB" id="28257at2759"/>
<name>A0A058ZCJ4_FONAL</name>
<dbReference type="InterPro" id="IPR007277">
    <property type="entry name" value="Svp26/Tex261"/>
</dbReference>
<keyword evidence="5 6" id="KW-0472">Membrane</keyword>
<dbReference type="PANTHER" id="PTHR13144">
    <property type="entry name" value="TEX261 PROTEIN"/>
    <property type="match status" value="1"/>
</dbReference>
<evidence type="ECO:0000256" key="6">
    <source>
        <dbReference type="SAM" id="Phobius"/>
    </source>
</evidence>
<proteinExistence type="inferred from homology"/>
<dbReference type="eggNOG" id="KOG4136">
    <property type="taxonomic scope" value="Eukaryota"/>
</dbReference>
<keyword evidence="8" id="KW-1185">Reference proteome</keyword>
<dbReference type="GO" id="GO:0097020">
    <property type="term" value="F:COPII receptor activity"/>
    <property type="evidence" value="ECO:0007669"/>
    <property type="project" value="InterPro"/>
</dbReference>
<dbReference type="GO" id="GO:0000139">
    <property type="term" value="C:Golgi membrane"/>
    <property type="evidence" value="ECO:0007669"/>
    <property type="project" value="TreeGrafter"/>
</dbReference>
<evidence type="ECO:0000256" key="5">
    <source>
        <dbReference type="ARBA" id="ARBA00023136"/>
    </source>
</evidence>
<feature type="transmembrane region" description="Helical" evidence="6">
    <location>
        <begin position="43"/>
        <end position="62"/>
    </location>
</feature>
<feature type="transmembrane region" description="Helical" evidence="6">
    <location>
        <begin position="6"/>
        <end position="31"/>
    </location>
</feature>
<dbReference type="GeneID" id="20525797"/>
<feature type="transmembrane region" description="Helical" evidence="6">
    <location>
        <begin position="68"/>
        <end position="86"/>
    </location>
</feature>
<evidence type="ECO:0008006" key="9">
    <source>
        <dbReference type="Google" id="ProtNLM"/>
    </source>
</evidence>
<dbReference type="GO" id="GO:0030134">
    <property type="term" value="C:COPII-coated ER to Golgi transport vesicle"/>
    <property type="evidence" value="ECO:0007669"/>
    <property type="project" value="TreeGrafter"/>
</dbReference>
<dbReference type="EMBL" id="KB932202">
    <property type="protein sequence ID" value="KCV71653.1"/>
    <property type="molecule type" value="Genomic_DNA"/>
</dbReference>
<dbReference type="AlphaFoldDB" id="A0A058ZCJ4"/>
<evidence type="ECO:0000256" key="1">
    <source>
        <dbReference type="ARBA" id="ARBA00004141"/>
    </source>
</evidence>